<organism evidence="2 3">
    <name type="scientific">Tuber aestivum</name>
    <name type="common">summer truffle</name>
    <dbReference type="NCBI Taxonomy" id="59557"/>
    <lineage>
        <taxon>Eukaryota</taxon>
        <taxon>Fungi</taxon>
        <taxon>Dikarya</taxon>
        <taxon>Ascomycota</taxon>
        <taxon>Pezizomycotina</taxon>
        <taxon>Pezizomycetes</taxon>
        <taxon>Pezizales</taxon>
        <taxon>Tuberaceae</taxon>
        <taxon>Tuber</taxon>
    </lineage>
</organism>
<feature type="region of interest" description="Disordered" evidence="1">
    <location>
        <begin position="192"/>
        <end position="229"/>
    </location>
</feature>
<name>A0A292PW98_9PEZI</name>
<evidence type="ECO:0000313" key="2">
    <source>
        <dbReference type="EMBL" id="CUS11816.1"/>
    </source>
</evidence>
<sequence length="229" mass="25041">MCMRTTTCLSVSGTISSSAASEPLQAKNDDPLFDLLRDLTMRKDPGAPVDPTLQQKLSLESRQDKLDALQKTGAPKVNMSRAKAYLESLRQRLYTLVVAESREKYFAEAARLRSRGLSTSHLQSSEPPPSSDHVALHMDGLMDLLAGHASSDNGNHPSQEFIFDDHAEERSEKAMDWLLNYMSKAWSLLAAPCSSPTASENQESPGRKKNHQRSPLASRAGPTSSGGET</sequence>
<feature type="compositionally biased region" description="Polar residues" evidence="1">
    <location>
        <begin position="194"/>
        <end position="204"/>
    </location>
</feature>
<protein>
    <submittedName>
        <fullName evidence="2">Uncharacterized protein</fullName>
    </submittedName>
</protein>
<reference evidence="2" key="1">
    <citation type="submission" date="2015-10" db="EMBL/GenBank/DDBJ databases">
        <authorList>
            <person name="Regsiter A."/>
            <person name="william w."/>
        </authorList>
    </citation>
    <scope>NUCLEOTIDE SEQUENCE</scope>
    <source>
        <strain evidence="2">Montdore</strain>
    </source>
</reference>
<keyword evidence="3" id="KW-1185">Reference proteome</keyword>
<dbReference type="AlphaFoldDB" id="A0A292PW98"/>
<proteinExistence type="predicted"/>
<dbReference type="EMBL" id="LN891011">
    <property type="protein sequence ID" value="CUS11816.1"/>
    <property type="molecule type" value="Genomic_DNA"/>
</dbReference>
<gene>
    <name evidence="2" type="ORF">GSTUAT00004073001</name>
</gene>
<evidence type="ECO:0000313" key="3">
    <source>
        <dbReference type="Proteomes" id="UP001412239"/>
    </source>
</evidence>
<dbReference type="Proteomes" id="UP001412239">
    <property type="component" value="Unassembled WGS sequence"/>
</dbReference>
<evidence type="ECO:0000256" key="1">
    <source>
        <dbReference type="SAM" id="MobiDB-lite"/>
    </source>
</evidence>
<accession>A0A292PW98</accession>